<dbReference type="PANTHER" id="PTHR28161">
    <property type="entry name" value="ATP SYNTHASE SUBUNIT F, MITOCHONDRIAL"/>
    <property type="match status" value="1"/>
</dbReference>
<accession>A0A2T9YZK1</accession>
<dbReference type="Proteomes" id="UP000245699">
    <property type="component" value="Unassembled WGS sequence"/>
</dbReference>
<reference evidence="2 3" key="1">
    <citation type="journal article" date="2018" name="MBio">
        <title>Comparative Genomics Reveals the Core Gene Toolbox for the Fungus-Insect Symbiosis.</title>
        <authorList>
            <person name="Wang Y."/>
            <person name="Stata M."/>
            <person name="Wang W."/>
            <person name="Stajich J.E."/>
            <person name="White M.M."/>
            <person name="Moncalvo J.M."/>
        </authorList>
    </citation>
    <scope>NUCLEOTIDE SEQUENCE [LARGE SCALE GENOMIC DNA]</scope>
    <source>
        <strain evidence="2 3">AUS-77-4</strain>
    </source>
</reference>
<dbReference type="Pfam" id="PF10791">
    <property type="entry name" value="F1F0-ATPsyn_F"/>
    <property type="match status" value="1"/>
</dbReference>
<evidence type="ECO:0000313" key="2">
    <source>
        <dbReference type="EMBL" id="PVU97771.1"/>
    </source>
</evidence>
<proteinExistence type="predicted"/>
<dbReference type="EMBL" id="MBFT01000100">
    <property type="protein sequence ID" value="PVU97771.1"/>
    <property type="molecule type" value="Genomic_DNA"/>
</dbReference>
<protein>
    <recommendedName>
        <fullName evidence="4">ATP synthase subunit f, mitochondrial</fullName>
    </recommendedName>
</protein>
<dbReference type="OrthoDB" id="5561579at2759"/>
<organism evidence="2 3">
    <name type="scientific">Furculomyces boomerangus</name>
    <dbReference type="NCBI Taxonomy" id="61424"/>
    <lineage>
        <taxon>Eukaryota</taxon>
        <taxon>Fungi</taxon>
        <taxon>Fungi incertae sedis</taxon>
        <taxon>Zoopagomycota</taxon>
        <taxon>Kickxellomycotina</taxon>
        <taxon>Harpellomycetes</taxon>
        <taxon>Harpellales</taxon>
        <taxon>Harpellaceae</taxon>
        <taxon>Furculomyces</taxon>
    </lineage>
</organism>
<evidence type="ECO:0008006" key="4">
    <source>
        <dbReference type="Google" id="ProtNLM"/>
    </source>
</evidence>
<dbReference type="GO" id="GO:0046933">
    <property type="term" value="F:proton-transporting ATP synthase activity, rotational mechanism"/>
    <property type="evidence" value="ECO:0007669"/>
    <property type="project" value="TreeGrafter"/>
</dbReference>
<comment type="caution">
    <text evidence="2">The sequence shown here is derived from an EMBL/GenBank/DDBJ whole genome shotgun (WGS) entry which is preliminary data.</text>
</comment>
<dbReference type="AlphaFoldDB" id="A0A2T9YZK1"/>
<dbReference type="InterPro" id="IPR019727">
    <property type="entry name" value="ATP_synth_F0_fsu_mt_fun"/>
</dbReference>
<evidence type="ECO:0000256" key="1">
    <source>
        <dbReference type="SAM" id="Phobius"/>
    </source>
</evidence>
<evidence type="ECO:0000313" key="3">
    <source>
        <dbReference type="Proteomes" id="UP000245699"/>
    </source>
</evidence>
<name>A0A2T9YZK1_9FUNG</name>
<dbReference type="PANTHER" id="PTHR28161:SF1">
    <property type="entry name" value="ATP SYNTHASE SUBUNIT F, MITOCHONDRIAL"/>
    <property type="match status" value="1"/>
</dbReference>
<keyword evidence="1" id="KW-0472">Membrane</keyword>
<keyword evidence="3" id="KW-1185">Reference proteome</keyword>
<sequence length="127" mass="14379">MNVLTRSIVARRGIHTFREFIPPNIGLTASKIESAPPAAAVDVTAESDVVGQLSSQDFDKLVTFYKRFPKGPAEVKVSKSPFKMYKERYFDSGTFKPVIHLIGALLVGGYSIHYFMHIRYHKHQENH</sequence>
<dbReference type="STRING" id="61424.A0A2T9YZK1"/>
<gene>
    <name evidence="2" type="ORF">BB559_001932</name>
</gene>
<feature type="transmembrane region" description="Helical" evidence="1">
    <location>
        <begin position="98"/>
        <end position="116"/>
    </location>
</feature>
<keyword evidence="1" id="KW-1133">Transmembrane helix</keyword>
<keyword evidence="1" id="KW-0812">Transmembrane</keyword>